<reference evidence="2 3" key="1">
    <citation type="submission" date="2019-07" db="EMBL/GenBank/DDBJ databases">
        <authorList>
            <person name="Zhou L.-Y."/>
        </authorList>
    </citation>
    <scope>NUCLEOTIDE SEQUENCE [LARGE SCALE GENOMIC DNA]</scope>
    <source>
        <strain evidence="2 3">YIM 101269</strain>
    </source>
</reference>
<dbReference type="RefSeq" id="WP_143936830.1">
    <property type="nucleotide sequence ID" value="NZ_VKKG01000001.1"/>
</dbReference>
<feature type="transmembrane region" description="Helical" evidence="1">
    <location>
        <begin position="346"/>
        <end position="365"/>
    </location>
</feature>
<keyword evidence="1" id="KW-0812">Transmembrane</keyword>
<dbReference type="EMBL" id="VKKG01000001">
    <property type="protein sequence ID" value="TRY19743.1"/>
    <property type="molecule type" value="Genomic_DNA"/>
</dbReference>
<proteinExistence type="predicted"/>
<accession>A0A553K4V7</accession>
<feature type="transmembrane region" description="Helical" evidence="1">
    <location>
        <begin position="256"/>
        <end position="281"/>
    </location>
</feature>
<dbReference type="Proteomes" id="UP000317638">
    <property type="component" value="Unassembled WGS sequence"/>
</dbReference>
<feature type="transmembrane region" description="Helical" evidence="1">
    <location>
        <begin position="20"/>
        <end position="41"/>
    </location>
</feature>
<gene>
    <name evidence="2" type="ORF">FOJ82_02345</name>
</gene>
<feature type="transmembrane region" description="Helical" evidence="1">
    <location>
        <begin position="157"/>
        <end position="179"/>
    </location>
</feature>
<name>A0A553K4V7_9ACTN</name>
<dbReference type="AlphaFoldDB" id="A0A553K4V7"/>
<feature type="transmembrane region" description="Helical" evidence="1">
    <location>
        <begin position="315"/>
        <end position="334"/>
    </location>
</feature>
<feature type="transmembrane region" description="Helical" evidence="1">
    <location>
        <begin position="232"/>
        <end position="250"/>
    </location>
</feature>
<feature type="transmembrane region" description="Helical" evidence="1">
    <location>
        <begin position="131"/>
        <end position="151"/>
    </location>
</feature>
<evidence type="ECO:0000313" key="2">
    <source>
        <dbReference type="EMBL" id="TRY19743.1"/>
    </source>
</evidence>
<keyword evidence="1" id="KW-0472">Membrane</keyword>
<comment type="caution">
    <text evidence="2">The sequence shown here is derived from an EMBL/GenBank/DDBJ whole genome shotgun (WGS) entry which is preliminary data.</text>
</comment>
<organism evidence="2 3">
    <name type="scientific">Tessaracoccus rhinocerotis</name>
    <dbReference type="NCBI Taxonomy" id="1689449"/>
    <lineage>
        <taxon>Bacteria</taxon>
        <taxon>Bacillati</taxon>
        <taxon>Actinomycetota</taxon>
        <taxon>Actinomycetes</taxon>
        <taxon>Propionibacteriales</taxon>
        <taxon>Propionibacteriaceae</taxon>
        <taxon>Tessaracoccus</taxon>
    </lineage>
</organism>
<evidence type="ECO:0000313" key="3">
    <source>
        <dbReference type="Proteomes" id="UP000317638"/>
    </source>
</evidence>
<keyword evidence="3" id="KW-1185">Reference proteome</keyword>
<sequence length="386" mass="40884">MPAPAPTHPMPVSVHVLRHVSTVLVRAAAASAVVFLVALLLEMALDDGRLGAAGAARAGLARFLGNLSFTAGVWGVAVALAAAQVTTYFQHRGTRKVLDRIARSPDAPRDPPVAWQHEAVRRKRAGFGMQLLGFPVVIFFGFIGAVGFFVADEEPENLFAWALGLSSPILVGLGVWMIVAGSRKVNGPAHDRWAAAPMRPASGTLTPGDRDQLRGARPGIGRLGRLLGVRSGLRWAAGATVGLIILLVGIELPAPAVWAVVVIGVLLLAMAAIDVALSWLLRPTLLREAADPDSPAPAPSLLRVATSQDVPWQSALDWLFAASVALLVVGVAGIRTGPEYPLSDVYQLFQLAATAGGVGLLFHTSGTFSNRSRIRDENEFLSRRWD</sequence>
<protein>
    <submittedName>
        <fullName evidence="2">Uncharacterized protein</fullName>
    </submittedName>
</protein>
<evidence type="ECO:0000256" key="1">
    <source>
        <dbReference type="SAM" id="Phobius"/>
    </source>
</evidence>
<keyword evidence="1" id="KW-1133">Transmembrane helix</keyword>